<dbReference type="NCBIfam" id="TIGR00125">
    <property type="entry name" value="cyt_tran_rel"/>
    <property type="match status" value="1"/>
</dbReference>
<protein>
    <recommendedName>
        <fullName evidence="10">Probable nicotinate-nucleotide adenylyltransferase</fullName>
        <ecNumber evidence="10">2.7.7.18</ecNumber>
    </recommendedName>
    <alternativeName>
        <fullName evidence="10">Deamido-NAD(+) diphosphorylase</fullName>
    </alternativeName>
    <alternativeName>
        <fullName evidence="10">Deamido-NAD(+) pyrophosphorylase</fullName>
    </alternativeName>
    <alternativeName>
        <fullName evidence="10">Nicotinate mononucleotide adenylyltransferase</fullName>
        <shortName evidence="10">NaMN adenylyltransferase</shortName>
    </alternativeName>
</protein>
<evidence type="ECO:0000259" key="11">
    <source>
        <dbReference type="Pfam" id="PF01467"/>
    </source>
</evidence>
<proteinExistence type="inferred from homology"/>
<dbReference type="NCBIfam" id="TIGR00482">
    <property type="entry name" value="nicotinate (nicotinamide) nucleotide adenylyltransferase"/>
    <property type="match status" value="1"/>
</dbReference>
<dbReference type="EC" id="2.7.7.18" evidence="10"/>
<keyword evidence="6 10" id="KW-0547">Nucleotide-binding</keyword>
<feature type="domain" description="Cytidyltransferase-like" evidence="11">
    <location>
        <begin position="6"/>
        <end position="164"/>
    </location>
</feature>
<reference evidence="12" key="1">
    <citation type="journal article" date="2018" name="Antonie Van Leeuwenhoek">
        <title>Proteinivorax hydrogeniformans sp. nov., an anaerobic, haloalkaliphilic bacterium fermenting proteinaceous compounds with high hydrogen production.</title>
        <authorList>
            <person name="Boltyanskaya Y."/>
            <person name="Detkova E."/>
            <person name="Pimenov N."/>
            <person name="Kevbrin V."/>
        </authorList>
    </citation>
    <scope>NUCLEOTIDE SEQUENCE</scope>
    <source>
        <strain evidence="12">Z-710</strain>
    </source>
</reference>
<comment type="catalytic activity">
    <reaction evidence="9 10">
        <text>nicotinate beta-D-ribonucleotide + ATP + H(+) = deamido-NAD(+) + diphosphate</text>
        <dbReference type="Rhea" id="RHEA:22860"/>
        <dbReference type="ChEBI" id="CHEBI:15378"/>
        <dbReference type="ChEBI" id="CHEBI:30616"/>
        <dbReference type="ChEBI" id="CHEBI:33019"/>
        <dbReference type="ChEBI" id="CHEBI:57502"/>
        <dbReference type="ChEBI" id="CHEBI:58437"/>
        <dbReference type="EC" id="2.7.7.18"/>
    </reaction>
</comment>
<evidence type="ECO:0000256" key="10">
    <source>
        <dbReference type="HAMAP-Rule" id="MF_00244"/>
    </source>
</evidence>
<dbReference type="Gene3D" id="3.40.50.620">
    <property type="entry name" value="HUPs"/>
    <property type="match status" value="1"/>
</dbReference>
<organism evidence="12">
    <name type="scientific">Proteinivorax hydrogeniformans</name>
    <dbReference type="NCBI Taxonomy" id="1826727"/>
    <lineage>
        <taxon>Bacteria</taxon>
        <taxon>Bacillati</taxon>
        <taxon>Bacillota</taxon>
        <taxon>Clostridia</taxon>
        <taxon>Eubacteriales</taxon>
        <taxon>Proteinivoracaceae</taxon>
        <taxon>Proteinivorax</taxon>
    </lineage>
</organism>
<evidence type="ECO:0000256" key="9">
    <source>
        <dbReference type="ARBA" id="ARBA00048721"/>
    </source>
</evidence>
<keyword evidence="8 10" id="KW-0520">NAD</keyword>
<dbReference type="NCBIfam" id="NF000840">
    <property type="entry name" value="PRK00071.1-3"/>
    <property type="match status" value="1"/>
</dbReference>
<evidence type="ECO:0000256" key="5">
    <source>
        <dbReference type="ARBA" id="ARBA00022695"/>
    </source>
</evidence>
<dbReference type="CDD" id="cd02165">
    <property type="entry name" value="NMNAT"/>
    <property type="match status" value="1"/>
</dbReference>
<keyword evidence="5 10" id="KW-0548">Nucleotidyltransferase</keyword>
<dbReference type="EMBL" id="CP159485">
    <property type="protein sequence ID" value="XCI29774.1"/>
    <property type="molecule type" value="Genomic_DNA"/>
</dbReference>
<evidence type="ECO:0000256" key="7">
    <source>
        <dbReference type="ARBA" id="ARBA00022840"/>
    </source>
</evidence>
<keyword evidence="7 10" id="KW-0067">ATP-binding</keyword>
<comment type="pathway">
    <text evidence="2 10">Cofactor biosynthesis; NAD(+) biosynthesis; deamido-NAD(+) from nicotinate D-ribonucleotide: step 1/1.</text>
</comment>
<keyword evidence="4 10" id="KW-0808">Transferase</keyword>
<evidence type="ECO:0000256" key="2">
    <source>
        <dbReference type="ARBA" id="ARBA00005019"/>
    </source>
</evidence>
<dbReference type="InterPro" id="IPR004821">
    <property type="entry name" value="Cyt_trans-like"/>
</dbReference>
<comment type="similarity">
    <text evidence="10">Belongs to the NadD family.</text>
</comment>
<dbReference type="PANTHER" id="PTHR39321:SF3">
    <property type="entry name" value="PHOSPHOPANTETHEINE ADENYLYLTRANSFERASE"/>
    <property type="match status" value="1"/>
</dbReference>
<evidence type="ECO:0000256" key="8">
    <source>
        <dbReference type="ARBA" id="ARBA00023027"/>
    </source>
</evidence>
<dbReference type="InterPro" id="IPR005248">
    <property type="entry name" value="NadD/NMNAT"/>
</dbReference>
<reference evidence="12" key="2">
    <citation type="submission" date="2024-06" db="EMBL/GenBank/DDBJ databases">
        <authorList>
            <person name="Petrova K.O."/>
            <person name="Toshchakov S.V."/>
            <person name="Boltjanskaja Y.V."/>
            <person name="Kevbrin V.V."/>
        </authorList>
    </citation>
    <scope>NUCLEOTIDE SEQUENCE</scope>
    <source>
        <strain evidence="12">Z-710</strain>
    </source>
</reference>
<name>A0AAU8HWP5_9FIRM</name>
<dbReference type="HAMAP" id="MF_00244">
    <property type="entry name" value="NaMN_adenylyltr"/>
    <property type="match status" value="1"/>
</dbReference>
<evidence type="ECO:0000256" key="3">
    <source>
        <dbReference type="ARBA" id="ARBA00022642"/>
    </source>
</evidence>
<accession>A0AAU8HWP5</accession>
<dbReference type="AlphaFoldDB" id="A0AAU8HWP5"/>
<dbReference type="GO" id="GO:0004515">
    <property type="term" value="F:nicotinate-nucleotide adenylyltransferase activity"/>
    <property type="evidence" value="ECO:0007669"/>
    <property type="project" value="UniProtKB-UniRule"/>
</dbReference>
<dbReference type="GO" id="GO:0005524">
    <property type="term" value="F:ATP binding"/>
    <property type="evidence" value="ECO:0007669"/>
    <property type="project" value="UniProtKB-KW"/>
</dbReference>
<keyword evidence="3 10" id="KW-0662">Pyridine nucleotide biosynthesis</keyword>
<dbReference type="GO" id="GO:0009435">
    <property type="term" value="P:NAD+ biosynthetic process"/>
    <property type="evidence" value="ECO:0007669"/>
    <property type="project" value="UniProtKB-UniRule"/>
</dbReference>
<sequence>MSSMILFGGSFDPIHMGHLIIAEYVKDYMEVDKVVFLPNGVPPHKKEITSSNHRLKMVELAISDNPSFDVSTYELQQQGTNYTYKTIKYFSSKVDNLYFFAGADSLVDFPKWKNPKEILSYCKMVIAKREGYEGENTLKKFGTDNFIILKTPIIELSSTQIRKRLAQNKSCKYLIHPKVEDYILDKGIYNGYN</sequence>
<evidence type="ECO:0000256" key="1">
    <source>
        <dbReference type="ARBA" id="ARBA00002324"/>
    </source>
</evidence>
<dbReference type="PANTHER" id="PTHR39321">
    <property type="entry name" value="NICOTINATE-NUCLEOTIDE ADENYLYLTRANSFERASE-RELATED"/>
    <property type="match status" value="1"/>
</dbReference>
<gene>
    <name evidence="10 12" type="primary">nadD</name>
    <name evidence="12" type="ORF">PRVXH_001116</name>
</gene>
<dbReference type="RefSeq" id="WP_353894321.1">
    <property type="nucleotide sequence ID" value="NZ_CP159485.1"/>
</dbReference>
<evidence type="ECO:0000256" key="6">
    <source>
        <dbReference type="ARBA" id="ARBA00022741"/>
    </source>
</evidence>
<evidence type="ECO:0000313" key="12">
    <source>
        <dbReference type="EMBL" id="XCI29774.1"/>
    </source>
</evidence>
<evidence type="ECO:0000256" key="4">
    <source>
        <dbReference type="ARBA" id="ARBA00022679"/>
    </source>
</evidence>
<dbReference type="SUPFAM" id="SSF52374">
    <property type="entry name" value="Nucleotidylyl transferase"/>
    <property type="match status" value="1"/>
</dbReference>
<dbReference type="Pfam" id="PF01467">
    <property type="entry name" value="CTP_transf_like"/>
    <property type="match status" value="1"/>
</dbReference>
<comment type="function">
    <text evidence="1 10">Catalyzes the reversible adenylation of nicotinate mononucleotide (NaMN) to nicotinic acid adenine dinucleotide (NaAD).</text>
</comment>
<dbReference type="InterPro" id="IPR014729">
    <property type="entry name" value="Rossmann-like_a/b/a_fold"/>
</dbReference>